<evidence type="ECO:0000256" key="4">
    <source>
        <dbReference type="ARBA" id="ARBA00023136"/>
    </source>
</evidence>
<keyword evidence="3 5" id="KW-1133">Transmembrane helix</keyword>
<feature type="transmembrane region" description="Helical" evidence="5">
    <location>
        <begin position="73"/>
        <end position="95"/>
    </location>
</feature>
<reference evidence="7" key="1">
    <citation type="submission" date="2024-07" db="EMBL/GenBank/DDBJ databases">
        <authorList>
            <person name="Yu S.T."/>
        </authorList>
    </citation>
    <scope>NUCLEOTIDE SEQUENCE</scope>
    <source>
        <strain evidence="7">R41</strain>
    </source>
</reference>
<evidence type="ECO:0000259" key="6">
    <source>
        <dbReference type="Pfam" id="PF00916"/>
    </source>
</evidence>
<evidence type="ECO:0000256" key="5">
    <source>
        <dbReference type="SAM" id="Phobius"/>
    </source>
</evidence>
<dbReference type="RefSeq" id="WP_369248288.1">
    <property type="nucleotide sequence ID" value="NZ_CP163443.1"/>
</dbReference>
<dbReference type="InterPro" id="IPR011547">
    <property type="entry name" value="SLC26A/SulP_dom"/>
</dbReference>
<feature type="transmembrane region" description="Helical" evidence="5">
    <location>
        <begin position="147"/>
        <end position="169"/>
    </location>
</feature>
<dbReference type="EMBL" id="CP163443">
    <property type="protein sequence ID" value="XDQ55100.1"/>
    <property type="molecule type" value="Genomic_DNA"/>
</dbReference>
<feature type="transmembrane region" description="Helical" evidence="5">
    <location>
        <begin position="309"/>
        <end position="338"/>
    </location>
</feature>
<keyword evidence="2 5" id="KW-0812">Transmembrane</keyword>
<evidence type="ECO:0000256" key="1">
    <source>
        <dbReference type="ARBA" id="ARBA00004141"/>
    </source>
</evidence>
<evidence type="ECO:0000256" key="3">
    <source>
        <dbReference type="ARBA" id="ARBA00022989"/>
    </source>
</evidence>
<dbReference type="GO" id="GO:0016020">
    <property type="term" value="C:membrane"/>
    <property type="evidence" value="ECO:0007669"/>
    <property type="project" value="UniProtKB-SubCell"/>
</dbReference>
<dbReference type="PANTHER" id="PTHR11814">
    <property type="entry name" value="SULFATE TRANSPORTER"/>
    <property type="match status" value="1"/>
</dbReference>
<keyword evidence="4 5" id="KW-0472">Membrane</keyword>
<accession>A0AB39RN16</accession>
<dbReference type="Pfam" id="PF00916">
    <property type="entry name" value="Sulfate_transp"/>
    <property type="match status" value="1"/>
</dbReference>
<protein>
    <submittedName>
        <fullName evidence="7">SulP family inorganic anion transporter</fullName>
    </submittedName>
</protein>
<dbReference type="AlphaFoldDB" id="A0AB39RN16"/>
<dbReference type="GO" id="GO:0055085">
    <property type="term" value="P:transmembrane transport"/>
    <property type="evidence" value="ECO:0007669"/>
    <property type="project" value="InterPro"/>
</dbReference>
<proteinExistence type="predicted"/>
<organism evidence="7">
    <name type="scientific">Streptomyces sp. R41</name>
    <dbReference type="NCBI Taxonomy" id="3238632"/>
    <lineage>
        <taxon>Bacteria</taxon>
        <taxon>Bacillati</taxon>
        <taxon>Actinomycetota</taxon>
        <taxon>Actinomycetes</taxon>
        <taxon>Kitasatosporales</taxon>
        <taxon>Streptomycetaceae</taxon>
        <taxon>Streptomyces</taxon>
    </lineage>
</organism>
<feature type="transmembrane region" description="Helical" evidence="5">
    <location>
        <begin position="358"/>
        <end position="386"/>
    </location>
</feature>
<evidence type="ECO:0000256" key="2">
    <source>
        <dbReference type="ARBA" id="ARBA00022692"/>
    </source>
</evidence>
<evidence type="ECO:0000313" key="7">
    <source>
        <dbReference type="EMBL" id="XDQ55100.1"/>
    </source>
</evidence>
<name>A0AB39RN16_9ACTN</name>
<feature type="transmembrane region" description="Helical" evidence="5">
    <location>
        <begin position="107"/>
        <end position="127"/>
    </location>
</feature>
<gene>
    <name evidence="7" type="ORF">AB5J53_27285</name>
</gene>
<comment type="subcellular location">
    <subcellularLocation>
        <location evidence="1">Membrane</location>
        <topology evidence="1">Multi-pass membrane protein</topology>
    </subcellularLocation>
</comment>
<feature type="domain" description="SLC26A/SulP transporter" evidence="6">
    <location>
        <begin position="3"/>
        <end position="364"/>
    </location>
</feature>
<sequence>MRKADLFASLVVFLVALPLCVGVAMASGVPAELGLVTGIVGGLVAGILPGSSLQVSGPAAGLTVLVYEAVQSYGVRALGVLVLGAGLVQLGLGVLRLGRWFRAVSVAVVQGMLAGIGLVLIAGQVYAMGDVPAPASGLGKIAGLGSLVGDADPMAFAIGGATVVVLLLWPRWRRGARVVPAPLLAVALASVVTGVLDLSVRRVEVRGLLDAVRPPGMGDLGRLTEVGVIGTVLAFALIASAESLFSAAAVDRLHRGPRTDYDRELIAQGAGNAVCGVLGALPMTAVIVRSAANVQAGARTKVSRVLHGVWLLLFTAVVPGVLGWIPVAALAGLLVHAGCKLVPVRELGPLWRAHRGELVVLAVTAVAIVAGNLFEGVLAGLALAVAKTAWDISHVHIETEDRGASGMVVRVVGNATFLRLPKLLDALEALPHDRDVRLELGGLRHVDHACAAALEGWAAGRDHERVATSRSTT</sequence>
<dbReference type="InterPro" id="IPR001902">
    <property type="entry name" value="SLC26A/SulP_fam"/>
</dbReference>
<feature type="transmembrane region" description="Helical" evidence="5">
    <location>
        <begin position="226"/>
        <end position="250"/>
    </location>
</feature>